<gene>
    <name evidence="3" type="ORF">BPAE_0227g00140</name>
</gene>
<feature type="chain" id="PRO_5021486634" description="Prion-inhibition and propagation HeLo domain-containing protein" evidence="1">
    <location>
        <begin position="29"/>
        <end position="84"/>
    </location>
</feature>
<dbReference type="InterPro" id="IPR038305">
    <property type="entry name" value="HeLo_sf"/>
</dbReference>
<evidence type="ECO:0000256" key="1">
    <source>
        <dbReference type="SAM" id="SignalP"/>
    </source>
</evidence>
<sequence>MSGAPEGLAGLALSAISLAALFTTCIECFDINIAGENFSEDFEQLPDIRPGVERILKNIKSLLEEGSKINKKYGETLPTPQLMS</sequence>
<dbReference type="AlphaFoldDB" id="A0A4Z1FF17"/>
<reference evidence="3 4" key="1">
    <citation type="submission" date="2017-12" db="EMBL/GenBank/DDBJ databases">
        <title>Comparative genomics of Botrytis spp.</title>
        <authorList>
            <person name="Valero-Jimenez C.A."/>
            <person name="Tapia P."/>
            <person name="Veloso J."/>
            <person name="Silva-Moreno E."/>
            <person name="Staats M."/>
            <person name="Valdes J.H."/>
            <person name="Van Kan J.A.L."/>
        </authorList>
    </citation>
    <scope>NUCLEOTIDE SEQUENCE [LARGE SCALE GENOMIC DNA]</scope>
    <source>
        <strain evidence="3 4">Bp0003</strain>
    </source>
</reference>
<name>A0A4Z1FF17_9HELO</name>
<evidence type="ECO:0000259" key="2">
    <source>
        <dbReference type="Pfam" id="PF14479"/>
    </source>
</evidence>
<feature type="domain" description="Prion-inhibition and propagation HeLo" evidence="2">
    <location>
        <begin position="10"/>
        <end position="45"/>
    </location>
</feature>
<accession>A0A4Z1FF17</accession>
<evidence type="ECO:0000313" key="4">
    <source>
        <dbReference type="Proteomes" id="UP000297910"/>
    </source>
</evidence>
<comment type="caution">
    <text evidence="3">The sequence shown here is derived from an EMBL/GenBank/DDBJ whole genome shotgun (WGS) entry which is preliminary data.</text>
</comment>
<keyword evidence="4" id="KW-1185">Reference proteome</keyword>
<evidence type="ECO:0000313" key="3">
    <source>
        <dbReference type="EMBL" id="TGO21313.1"/>
    </source>
</evidence>
<dbReference type="EMBL" id="PQXI01000226">
    <property type="protein sequence ID" value="TGO21313.1"/>
    <property type="molecule type" value="Genomic_DNA"/>
</dbReference>
<feature type="signal peptide" evidence="1">
    <location>
        <begin position="1"/>
        <end position="28"/>
    </location>
</feature>
<dbReference type="Pfam" id="PF14479">
    <property type="entry name" value="HeLo"/>
    <property type="match status" value="1"/>
</dbReference>
<dbReference type="Gene3D" id="1.20.120.1020">
    <property type="entry name" value="Prion-inhibition and propagation, HeLo domain"/>
    <property type="match status" value="1"/>
</dbReference>
<proteinExistence type="predicted"/>
<dbReference type="Proteomes" id="UP000297910">
    <property type="component" value="Unassembled WGS sequence"/>
</dbReference>
<dbReference type="InterPro" id="IPR029498">
    <property type="entry name" value="HeLo_dom"/>
</dbReference>
<protein>
    <recommendedName>
        <fullName evidence="2">Prion-inhibition and propagation HeLo domain-containing protein</fullName>
    </recommendedName>
</protein>
<organism evidence="3 4">
    <name type="scientific">Botrytis paeoniae</name>
    <dbReference type="NCBI Taxonomy" id="278948"/>
    <lineage>
        <taxon>Eukaryota</taxon>
        <taxon>Fungi</taxon>
        <taxon>Dikarya</taxon>
        <taxon>Ascomycota</taxon>
        <taxon>Pezizomycotina</taxon>
        <taxon>Leotiomycetes</taxon>
        <taxon>Helotiales</taxon>
        <taxon>Sclerotiniaceae</taxon>
        <taxon>Botrytis</taxon>
    </lineage>
</organism>
<keyword evidence="1" id="KW-0732">Signal</keyword>